<sequence length="564" mass="62544">MTFRLNTLLLFAFALQFNSVYGEEPESGSAEPTHNVKLPKFTPYTVSNPVFWEQFTDGLEPVWKRSRAAKQGKDEDRYDGEWAVEEVQELAGIAGDKALVVKSEARHHAISARLSKPFDPALGGLVLQYEVKLQQTLNCGGAYVKLLTAPMKGEFSDATPYTIMFGPDKCGESKLHFIYRHANPITGKYTEHHLQKPPLPPTDGMSHLYTLAIYTNNTFVVSIDGTERKTGSLLEDFDPPVNPPKEIDDPEDSKPADWVDEEKIPDPDAVKPDDWDEDAPAMILDEDAVKPDGWLEDEPLMVPDPEAAKPSDWDDEEDGDWAPPMVPNPRCIDADGCGPWKRPQKRNPDYKGKWSPPLIDNPAYKGKWTPRRIANPDYFEDLAPYKLAKIDAIGFELWTMQAGITFDNIYLGDSVELANRIADDVWKPKHDSELAVLEETNPKPAQQPQSKLARLLELFTVRLEDIAASVKGFYARAQQQGIVEAVRQDHSGAIAVVMAAGGLAWLVWNILSITRYIASLGTPAAVPQPSLPADSQPERSDSAKASSSARADSSKAVNRKGKKA</sequence>
<dbReference type="SUPFAM" id="SSF63887">
    <property type="entry name" value="P-domain of calnexin/calreticulin"/>
    <property type="match status" value="1"/>
</dbReference>
<dbReference type="InterPro" id="IPR009033">
    <property type="entry name" value="Calreticulin/calnexin_P_dom_sf"/>
</dbReference>
<keyword evidence="8" id="KW-1015">Disulfide bond</keyword>
<dbReference type="SUPFAM" id="SSF49899">
    <property type="entry name" value="Concanavalin A-like lectins/glucanases"/>
    <property type="match status" value="1"/>
</dbReference>
<dbReference type="InterPro" id="IPR013320">
    <property type="entry name" value="ConA-like_dom_sf"/>
</dbReference>
<evidence type="ECO:0008006" key="13">
    <source>
        <dbReference type="Google" id="ProtNLM"/>
    </source>
</evidence>
<accession>A0A9W8IFQ3</accession>
<feature type="signal peptide" evidence="9">
    <location>
        <begin position="1"/>
        <end position="22"/>
    </location>
</feature>
<dbReference type="PANTHER" id="PTHR11073">
    <property type="entry name" value="CALRETICULIN AND CALNEXIN"/>
    <property type="match status" value="1"/>
</dbReference>
<protein>
    <recommendedName>
        <fullName evidence="13">Calnexin</fullName>
    </recommendedName>
</protein>
<feature type="chain" id="PRO_5041015252" description="Calnexin" evidence="9">
    <location>
        <begin position="23"/>
        <end position="564"/>
    </location>
</feature>
<dbReference type="AlphaFoldDB" id="A0A9W8IFQ3"/>
<dbReference type="Gene3D" id="2.60.120.200">
    <property type="match status" value="1"/>
</dbReference>
<keyword evidence="5" id="KW-1133">Transmembrane helix</keyword>
<dbReference type="GO" id="GO:0051082">
    <property type="term" value="F:unfolded protein binding"/>
    <property type="evidence" value="ECO:0007669"/>
    <property type="project" value="InterPro"/>
</dbReference>
<feature type="compositionally biased region" description="Basic and acidic residues" evidence="10">
    <location>
        <begin position="252"/>
        <end position="273"/>
    </location>
</feature>
<gene>
    <name evidence="11" type="ORF">IWW36_002520</name>
</gene>
<name>A0A9W8IFQ3_9FUNG</name>
<keyword evidence="3" id="KW-0812">Transmembrane</keyword>
<evidence type="ECO:0000256" key="3">
    <source>
        <dbReference type="ARBA" id="ARBA00022692"/>
    </source>
</evidence>
<dbReference type="GO" id="GO:0006457">
    <property type="term" value="P:protein folding"/>
    <property type="evidence" value="ECO:0007669"/>
    <property type="project" value="InterPro"/>
</dbReference>
<dbReference type="InterPro" id="IPR001580">
    <property type="entry name" value="Calret/calnex"/>
</dbReference>
<comment type="subcellular location">
    <subcellularLocation>
        <location evidence="1">Endoplasmic reticulum membrane</location>
        <topology evidence="1">Single-pass membrane protein</topology>
    </subcellularLocation>
</comment>
<dbReference type="Gene3D" id="2.10.250.10">
    <property type="entry name" value="Calreticulin/calnexin, P domain"/>
    <property type="match status" value="1"/>
</dbReference>
<evidence type="ECO:0000256" key="6">
    <source>
        <dbReference type="ARBA" id="ARBA00023136"/>
    </source>
</evidence>
<feature type="region of interest" description="Disordered" evidence="10">
    <location>
        <begin position="231"/>
        <end position="354"/>
    </location>
</feature>
<dbReference type="GO" id="GO:0005509">
    <property type="term" value="F:calcium ion binding"/>
    <property type="evidence" value="ECO:0007669"/>
    <property type="project" value="InterPro"/>
</dbReference>
<dbReference type="FunFam" id="2.10.250.10:FF:000001">
    <property type="entry name" value="Calnexin homolog"/>
    <property type="match status" value="1"/>
</dbReference>
<dbReference type="OrthoDB" id="1938156at2759"/>
<dbReference type="FunFam" id="2.60.120.200:FF:000011">
    <property type="entry name" value="Probable calnexin"/>
    <property type="match status" value="1"/>
</dbReference>
<evidence type="ECO:0000256" key="2">
    <source>
        <dbReference type="ARBA" id="ARBA00010983"/>
    </source>
</evidence>
<dbReference type="GO" id="GO:0005789">
    <property type="term" value="C:endoplasmic reticulum membrane"/>
    <property type="evidence" value="ECO:0007669"/>
    <property type="project" value="UniProtKB-SubCell"/>
</dbReference>
<evidence type="ECO:0000256" key="8">
    <source>
        <dbReference type="PIRSR" id="PIRSR601580-3"/>
    </source>
</evidence>
<dbReference type="PROSITE" id="PS00803">
    <property type="entry name" value="CALRETICULIN_1"/>
    <property type="match status" value="1"/>
</dbReference>
<evidence type="ECO:0000256" key="4">
    <source>
        <dbReference type="ARBA" id="ARBA00022824"/>
    </source>
</evidence>
<evidence type="ECO:0000313" key="12">
    <source>
        <dbReference type="Proteomes" id="UP001139887"/>
    </source>
</evidence>
<dbReference type="PANTHER" id="PTHR11073:SF1">
    <property type="entry name" value="CALNEXIN 14D-RELATED"/>
    <property type="match status" value="1"/>
</dbReference>
<keyword evidence="6" id="KW-0472">Membrane</keyword>
<feature type="region of interest" description="Disordered" evidence="10">
    <location>
        <begin position="526"/>
        <end position="564"/>
    </location>
</feature>
<dbReference type="Pfam" id="PF00262">
    <property type="entry name" value="Calreticulin"/>
    <property type="match status" value="1"/>
</dbReference>
<evidence type="ECO:0000256" key="10">
    <source>
        <dbReference type="SAM" id="MobiDB-lite"/>
    </source>
</evidence>
<dbReference type="InterPro" id="IPR018124">
    <property type="entry name" value="Calret/calnex_CS"/>
</dbReference>
<evidence type="ECO:0000256" key="1">
    <source>
        <dbReference type="ARBA" id="ARBA00004389"/>
    </source>
</evidence>
<dbReference type="PROSITE" id="PS00804">
    <property type="entry name" value="CALRETICULIN_2"/>
    <property type="match status" value="1"/>
</dbReference>
<dbReference type="EMBL" id="JANBUW010000069">
    <property type="protein sequence ID" value="KAJ2849587.1"/>
    <property type="molecule type" value="Genomic_DNA"/>
</dbReference>
<dbReference type="Proteomes" id="UP001139887">
    <property type="component" value="Unassembled WGS sequence"/>
</dbReference>
<evidence type="ECO:0000256" key="7">
    <source>
        <dbReference type="ARBA" id="ARBA00023186"/>
    </source>
</evidence>
<keyword evidence="12" id="KW-1185">Reference proteome</keyword>
<evidence type="ECO:0000313" key="11">
    <source>
        <dbReference type="EMBL" id="KAJ2849587.1"/>
    </source>
</evidence>
<evidence type="ECO:0000256" key="9">
    <source>
        <dbReference type="RuleBase" id="RU362126"/>
    </source>
</evidence>
<keyword evidence="4 9" id="KW-0256">Endoplasmic reticulum</keyword>
<evidence type="ECO:0000256" key="5">
    <source>
        <dbReference type="ARBA" id="ARBA00022989"/>
    </source>
</evidence>
<feature type="disulfide bond" evidence="8">
    <location>
        <begin position="139"/>
        <end position="170"/>
    </location>
</feature>
<dbReference type="PRINTS" id="PR00626">
    <property type="entry name" value="CALRETICULIN"/>
</dbReference>
<keyword evidence="9" id="KW-0732">Signal</keyword>
<reference evidence="11" key="1">
    <citation type="submission" date="2022-07" db="EMBL/GenBank/DDBJ databases">
        <title>Phylogenomic reconstructions and comparative analyses of Kickxellomycotina fungi.</title>
        <authorList>
            <person name="Reynolds N.K."/>
            <person name="Stajich J.E."/>
            <person name="Barry K."/>
            <person name="Grigoriev I.V."/>
            <person name="Crous P."/>
            <person name="Smith M.E."/>
        </authorList>
    </citation>
    <scope>NUCLEOTIDE SEQUENCE</scope>
    <source>
        <strain evidence="11">NRRL 1566</strain>
    </source>
</reference>
<feature type="compositionally biased region" description="Low complexity" evidence="10">
    <location>
        <begin position="543"/>
        <end position="556"/>
    </location>
</feature>
<organism evidence="11 12">
    <name type="scientific">Coemansia brasiliensis</name>
    <dbReference type="NCBI Taxonomy" id="2650707"/>
    <lineage>
        <taxon>Eukaryota</taxon>
        <taxon>Fungi</taxon>
        <taxon>Fungi incertae sedis</taxon>
        <taxon>Zoopagomycota</taxon>
        <taxon>Kickxellomycotina</taxon>
        <taxon>Kickxellomycetes</taxon>
        <taxon>Kickxellales</taxon>
        <taxon>Kickxellaceae</taxon>
        <taxon>Coemansia</taxon>
    </lineage>
</organism>
<proteinExistence type="inferred from homology"/>
<dbReference type="GO" id="GO:0036503">
    <property type="term" value="P:ERAD pathway"/>
    <property type="evidence" value="ECO:0007669"/>
    <property type="project" value="TreeGrafter"/>
</dbReference>
<keyword evidence="7 9" id="KW-0143">Chaperone</keyword>
<comment type="caution">
    <text evidence="11">The sequence shown here is derived from an EMBL/GenBank/DDBJ whole genome shotgun (WGS) entry which is preliminary data.</text>
</comment>
<comment type="similarity">
    <text evidence="2 9">Belongs to the calreticulin family.</text>
</comment>